<organism evidence="1 2">
    <name type="scientific">Microlunatus capsulatus</name>
    <dbReference type="NCBI Taxonomy" id="99117"/>
    <lineage>
        <taxon>Bacteria</taxon>
        <taxon>Bacillati</taxon>
        <taxon>Actinomycetota</taxon>
        <taxon>Actinomycetes</taxon>
        <taxon>Propionibacteriales</taxon>
        <taxon>Propionibacteriaceae</taxon>
        <taxon>Microlunatus</taxon>
    </lineage>
</organism>
<gene>
    <name evidence="1" type="ORF">JOF54_000005</name>
</gene>
<dbReference type="RefSeq" id="WP_210051813.1">
    <property type="nucleotide sequence ID" value="NZ_BAAAMH010000016.1"/>
</dbReference>
<protein>
    <submittedName>
        <fullName evidence="1">Uncharacterized protein</fullName>
    </submittedName>
</protein>
<dbReference type="EMBL" id="JAGIOB010000001">
    <property type="protein sequence ID" value="MBP2415083.1"/>
    <property type="molecule type" value="Genomic_DNA"/>
</dbReference>
<proteinExistence type="predicted"/>
<reference evidence="1 2" key="1">
    <citation type="submission" date="2021-03" db="EMBL/GenBank/DDBJ databases">
        <title>Sequencing the genomes of 1000 actinobacteria strains.</title>
        <authorList>
            <person name="Klenk H.-P."/>
        </authorList>
    </citation>
    <scope>NUCLEOTIDE SEQUENCE [LARGE SCALE GENOMIC DNA]</scope>
    <source>
        <strain evidence="1 2">DSM 12936</strain>
    </source>
</reference>
<name>A0ABS4Z210_9ACTN</name>
<evidence type="ECO:0000313" key="2">
    <source>
        <dbReference type="Proteomes" id="UP000758168"/>
    </source>
</evidence>
<comment type="caution">
    <text evidence="1">The sequence shown here is derived from an EMBL/GenBank/DDBJ whole genome shotgun (WGS) entry which is preliminary data.</text>
</comment>
<accession>A0ABS4Z210</accession>
<dbReference type="Proteomes" id="UP000758168">
    <property type="component" value="Unassembled WGS sequence"/>
</dbReference>
<sequence>MSEPLDEDAPALAAVAADATTLLEASTDDGVGHPGLEGLGDAEDVVTQLSRLAEELQRTMTHLGDYLDESSSGRDHPRPGLGAARQALGDVRVVAAEMAQLLRVAEQALLEARTAR</sequence>
<keyword evidence="2" id="KW-1185">Reference proteome</keyword>
<evidence type="ECO:0000313" key="1">
    <source>
        <dbReference type="EMBL" id="MBP2415083.1"/>
    </source>
</evidence>